<dbReference type="Gene3D" id="3.10.450.50">
    <property type="match status" value="1"/>
</dbReference>
<dbReference type="Pfam" id="PF13474">
    <property type="entry name" value="SnoaL_3"/>
    <property type="match status" value="1"/>
</dbReference>
<dbReference type="Proteomes" id="UP000198284">
    <property type="component" value="Unassembled WGS sequence"/>
</dbReference>
<name>A0A239E248_9BURK</name>
<gene>
    <name evidence="2" type="ORF">SAMN06265795_102482</name>
</gene>
<dbReference type="PANTHER" id="PTHR34957">
    <property type="entry name" value="NUCLEAR TRANSPORT FACTOR 2 (NTF2) FAMILY PROTEIN"/>
    <property type="match status" value="1"/>
</dbReference>
<reference evidence="2 3" key="1">
    <citation type="submission" date="2017-06" db="EMBL/GenBank/DDBJ databases">
        <authorList>
            <person name="Kim H.J."/>
            <person name="Triplett B.A."/>
        </authorList>
    </citation>
    <scope>NUCLEOTIDE SEQUENCE [LARGE SCALE GENOMIC DNA]</scope>
    <source>
        <strain evidence="2 3">U15</strain>
    </source>
</reference>
<dbReference type="RefSeq" id="WP_089398512.1">
    <property type="nucleotide sequence ID" value="NZ_FZOT01000002.1"/>
</dbReference>
<feature type="domain" description="SnoaL-like" evidence="1">
    <location>
        <begin position="16"/>
        <end position="128"/>
    </location>
</feature>
<sequence length="143" mass="15631">MPEPSSLFQTPAETEAAFYDAIRRADIEAVMSLWADEEDIVCIHPGAPRLVGHGAIRAAFEQIFEQGGVDISPVQVQVVQNVMTSVHNIIEEVHRTSATPQDIHILATNVYMNTHRGWRLVAHHASVVPGEAPADVPVATLLH</sequence>
<dbReference type="OrthoDB" id="5767026at2"/>
<dbReference type="SUPFAM" id="SSF54427">
    <property type="entry name" value="NTF2-like"/>
    <property type="match status" value="1"/>
</dbReference>
<evidence type="ECO:0000313" key="2">
    <source>
        <dbReference type="EMBL" id="SNS38579.1"/>
    </source>
</evidence>
<dbReference type="PANTHER" id="PTHR34957:SF1">
    <property type="entry name" value="NUCLEAR TRANSPORT FACTOR 2 (NTF2) FAMILY PROTEIN"/>
    <property type="match status" value="1"/>
</dbReference>
<evidence type="ECO:0000313" key="3">
    <source>
        <dbReference type="Proteomes" id="UP000198284"/>
    </source>
</evidence>
<organism evidence="2 3">
    <name type="scientific">Noviherbaspirillum humi</name>
    <dbReference type="NCBI Taxonomy" id="1688639"/>
    <lineage>
        <taxon>Bacteria</taxon>
        <taxon>Pseudomonadati</taxon>
        <taxon>Pseudomonadota</taxon>
        <taxon>Betaproteobacteria</taxon>
        <taxon>Burkholderiales</taxon>
        <taxon>Oxalobacteraceae</taxon>
        <taxon>Noviherbaspirillum</taxon>
    </lineage>
</organism>
<proteinExistence type="predicted"/>
<dbReference type="InterPro" id="IPR032710">
    <property type="entry name" value="NTF2-like_dom_sf"/>
</dbReference>
<evidence type="ECO:0000259" key="1">
    <source>
        <dbReference type="Pfam" id="PF13474"/>
    </source>
</evidence>
<dbReference type="EMBL" id="FZOT01000002">
    <property type="protein sequence ID" value="SNS38579.1"/>
    <property type="molecule type" value="Genomic_DNA"/>
</dbReference>
<keyword evidence="3" id="KW-1185">Reference proteome</keyword>
<dbReference type="AlphaFoldDB" id="A0A239E248"/>
<accession>A0A239E248</accession>
<protein>
    <recommendedName>
        <fullName evidence="1">SnoaL-like domain-containing protein</fullName>
    </recommendedName>
</protein>
<dbReference type="InterPro" id="IPR037401">
    <property type="entry name" value="SnoaL-like"/>
</dbReference>